<keyword evidence="21" id="KW-1185">Reference proteome</keyword>
<comment type="function">
    <text evidence="1 15">Converts 2,5-diamino-6-(ribosylamino)-4(3h)-pyrimidinone 5'-phosphate into 5-amino-6-(ribosylamino)-2,4(1h,3h)-pyrimidinedione 5'-phosphate.</text>
</comment>
<feature type="binding site" evidence="17">
    <location>
        <position position="243"/>
    </location>
    <ligand>
        <name>NADP(+)</name>
        <dbReference type="ChEBI" id="CHEBI:58349"/>
    </ligand>
</feature>
<dbReference type="Pfam" id="PF00383">
    <property type="entry name" value="dCMP_cyt_deam_1"/>
    <property type="match status" value="1"/>
</dbReference>
<feature type="binding site" evidence="18">
    <location>
        <position position="96"/>
    </location>
    <ligand>
        <name>Zn(2+)</name>
        <dbReference type="ChEBI" id="CHEBI:29105"/>
        <note>catalytic</note>
    </ligand>
</feature>
<keyword evidence="10 15" id="KW-0521">NADP</keyword>
<evidence type="ECO:0000256" key="7">
    <source>
        <dbReference type="ARBA" id="ARBA00022723"/>
    </source>
</evidence>
<comment type="cofactor">
    <cofactor evidence="15 18">
        <name>Zn(2+)</name>
        <dbReference type="ChEBI" id="CHEBI:29105"/>
    </cofactor>
    <text evidence="15 18">Binds 1 zinc ion.</text>
</comment>
<evidence type="ECO:0000256" key="18">
    <source>
        <dbReference type="PIRSR" id="PIRSR006769-3"/>
    </source>
</evidence>
<dbReference type="Proteomes" id="UP000677918">
    <property type="component" value="Unassembled WGS sequence"/>
</dbReference>
<dbReference type="CDD" id="cd01284">
    <property type="entry name" value="Riboflavin_deaminase-reductase"/>
    <property type="match status" value="1"/>
</dbReference>
<dbReference type="UniPathway" id="UPA00275">
    <property type="reaction ID" value="UER00401"/>
</dbReference>
<evidence type="ECO:0000256" key="15">
    <source>
        <dbReference type="PIRNR" id="PIRNR006769"/>
    </source>
</evidence>
<name>A0A8J4H1X0_9BACL</name>
<evidence type="ECO:0000256" key="10">
    <source>
        <dbReference type="ARBA" id="ARBA00022857"/>
    </source>
</evidence>
<feature type="binding site" evidence="18">
    <location>
        <position position="105"/>
    </location>
    <ligand>
        <name>Zn(2+)</name>
        <dbReference type="ChEBI" id="CHEBI:29105"/>
        <note>catalytic</note>
    </ligand>
</feature>
<feature type="binding site" evidence="17">
    <location>
        <position position="313"/>
    </location>
    <ligand>
        <name>substrate</name>
    </ligand>
</feature>
<dbReference type="EMBL" id="BOVK01000027">
    <property type="protein sequence ID" value="GIQ69389.1"/>
    <property type="molecule type" value="Genomic_DNA"/>
</dbReference>
<organism evidence="20 21">
    <name type="scientific">Xylanibacillus composti</name>
    <dbReference type="NCBI Taxonomy" id="1572762"/>
    <lineage>
        <taxon>Bacteria</taxon>
        <taxon>Bacillati</taxon>
        <taxon>Bacillota</taxon>
        <taxon>Bacilli</taxon>
        <taxon>Bacillales</taxon>
        <taxon>Paenibacillaceae</taxon>
        <taxon>Xylanibacillus</taxon>
    </lineage>
</organism>
<feature type="binding site" evidence="17">
    <location>
        <position position="205"/>
    </location>
    <ligand>
        <name>substrate</name>
    </ligand>
</feature>
<dbReference type="GO" id="GO:0008835">
    <property type="term" value="F:diaminohydroxyphosphoribosylaminopyrimidine deaminase activity"/>
    <property type="evidence" value="ECO:0007669"/>
    <property type="project" value="UniProtKB-EC"/>
</dbReference>
<evidence type="ECO:0000259" key="19">
    <source>
        <dbReference type="PROSITE" id="PS51747"/>
    </source>
</evidence>
<dbReference type="SUPFAM" id="SSF53597">
    <property type="entry name" value="Dihydrofolate reductase-like"/>
    <property type="match status" value="1"/>
</dbReference>
<feature type="binding site" evidence="17">
    <location>
        <begin position="315"/>
        <end position="321"/>
    </location>
    <ligand>
        <name>NADP(+)</name>
        <dbReference type="ChEBI" id="CHEBI:58349"/>
    </ligand>
</feature>
<evidence type="ECO:0000313" key="20">
    <source>
        <dbReference type="EMBL" id="GIQ69389.1"/>
    </source>
</evidence>
<dbReference type="InterPro" id="IPR016193">
    <property type="entry name" value="Cytidine_deaminase-like"/>
</dbReference>
<comment type="similarity">
    <text evidence="4 15">In the N-terminal section; belongs to the cytidine and deoxycytidylate deaminase family.</text>
</comment>
<dbReference type="Gene3D" id="3.40.140.10">
    <property type="entry name" value="Cytidine Deaminase, domain 2"/>
    <property type="match status" value="1"/>
</dbReference>
<dbReference type="AlphaFoldDB" id="A0A8J4H1X0"/>
<dbReference type="EC" id="3.5.4.26" evidence="15"/>
<dbReference type="PROSITE" id="PS51747">
    <property type="entry name" value="CYT_DCMP_DEAMINASES_2"/>
    <property type="match status" value="1"/>
</dbReference>
<evidence type="ECO:0000256" key="4">
    <source>
        <dbReference type="ARBA" id="ARBA00005259"/>
    </source>
</evidence>
<evidence type="ECO:0000256" key="5">
    <source>
        <dbReference type="ARBA" id="ARBA00007417"/>
    </source>
</evidence>
<dbReference type="FunFam" id="3.40.140.10:FF:000025">
    <property type="entry name" value="Riboflavin biosynthesis protein RibD"/>
    <property type="match status" value="1"/>
</dbReference>
<dbReference type="SUPFAM" id="SSF53927">
    <property type="entry name" value="Cytidine deaminase-like"/>
    <property type="match status" value="1"/>
</dbReference>
<feature type="binding site" evidence="17">
    <location>
        <position position="217"/>
    </location>
    <ligand>
        <name>NADP(+)</name>
        <dbReference type="ChEBI" id="CHEBI:58349"/>
    </ligand>
</feature>
<dbReference type="InterPro" id="IPR002125">
    <property type="entry name" value="CMP_dCMP_dom"/>
</dbReference>
<evidence type="ECO:0000256" key="12">
    <source>
        <dbReference type="ARBA" id="ARBA00023268"/>
    </source>
</evidence>
<evidence type="ECO:0000256" key="17">
    <source>
        <dbReference type="PIRSR" id="PIRSR006769-2"/>
    </source>
</evidence>
<dbReference type="InterPro" id="IPR011549">
    <property type="entry name" value="RibD_C"/>
</dbReference>
<comment type="caution">
    <text evidence="20">The sequence shown here is derived from an EMBL/GenBank/DDBJ whole genome shotgun (WGS) entry which is preliminary data.</text>
</comment>
<feature type="active site" description="Proton donor" evidence="16">
    <location>
        <position position="73"/>
    </location>
</feature>
<dbReference type="InterPro" id="IPR024072">
    <property type="entry name" value="DHFR-like_dom_sf"/>
</dbReference>
<feature type="binding site" evidence="17">
    <location>
        <position position="189"/>
    </location>
    <ligand>
        <name>substrate</name>
    </ligand>
</feature>
<dbReference type="InterPro" id="IPR050765">
    <property type="entry name" value="Riboflavin_Biosynth_HTPR"/>
</dbReference>
<keyword evidence="9 15" id="KW-0862">Zinc</keyword>
<comment type="pathway">
    <text evidence="2 15">Cofactor biosynthesis; riboflavin biosynthesis; 5-amino-6-(D-ribitylamino)uracil from GTP: step 2/4.</text>
</comment>
<feature type="binding site" evidence="18">
    <location>
        <position position="71"/>
    </location>
    <ligand>
        <name>Zn(2+)</name>
        <dbReference type="ChEBI" id="CHEBI:29105"/>
        <note>catalytic</note>
    </ligand>
</feature>
<dbReference type="GO" id="GO:0008703">
    <property type="term" value="F:5-amino-6-(5-phosphoribosylamino)uracil reductase activity"/>
    <property type="evidence" value="ECO:0007669"/>
    <property type="project" value="UniProtKB-EC"/>
</dbReference>
<dbReference type="NCBIfam" id="TIGR00326">
    <property type="entry name" value="eubact_ribD"/>
    <property type="match status" value="1"/>
</dbReference>
<comment type="similarity">
    <text evidence="5 15">In the C-terminal section; belongs to the HTP reductase family.</text>
</comment>
<accession>A0A8J4H1X0</accession>
<evidence type="ECO:0000256" key="13">
    <source>
        <dbReference type="ARBA" id="ARBA00049861"/>
    </source>
</evidence>
<evidence type="ECO:0000256" key="1">
    <source>
        <dbReference type="ARBA" id="ARBA00002151"/>
    </source>
</evidence>
<feature type="binding site" evidence="17">
    <location>
        <position position="221"/>
    </location>
    <ligand>
        <name>NADP(+)</name>
        <dbReference type="ChEBI" id="CHEBI:58349"/>
    </ligand>
</feature>
<keyword evidence="11 15" id="KW-0560">Oxidoreductase</keyword>
<keyword evidence="7 15" id="KW-0479">Metal-binding</keyword>
<dbReference type="InterPro" id="IPR004794">
    <property type="entry name" value="Eubact_RibD"/>
</dbReference>
<dbReference type="PANTHER" id="PTHR38011">
    <property type="entry name" value="DIHYDROFOLATE REDUCTASE FAMILY PROTEIN (AFU_ORTHOLOGUE AFUA_8G06820)"/>
    <property type="match status" value="1"/>
</dbReference>
<evidence type="ECO:0000256" key="11">
    <source>
        <dbReference type="ARBA" id="ARBA00023002"/>
    </source>
</evidence>
<dbReference type="EC" id="1.1.1.193" evidence="15"/>
<feature type="domain" description="CMP/dCMP-type deaminase" evidence="19">
    <location>
        <begin position="22"/>
        <end position="144"/>
    </location>
</feature>
<dbReference type="GO" id="GO:0050661">
    <property type="term" value="F:NADP binding"/>
    <property type="evidence" value="ECO:0007669"/>
    <property type="project" value="InterPro"/>
</dbReference>
<evidence type="ECO:0000313" key="21">
    <source>
        <dbReference type="Proteomes" id="UP000677918"/>
    </source>
</evidence>
<dbReference type="PIRSF" id="PIRSF006769">
    <property type="entry name" value="RibD"/>
    <property type="match status" value="1"/>
</dbReference>
<feature type="binding site" evidence="17">
    <location>
        <position position="228"/>
    </location>
    <ligand>
        <name>substrate</name>
    </ligand>
</feature>
<comment type="pathway">
    <text evidence="3 15">Cofactor biosynthesis; riboflavin biosynthesis; 5-amino-6-(D-ribitylamino)uracil from GTP: step 3/4.</text>
</comment>
<dbReference type="NCBIfam" id="TIGR00227">
    <property type="entry name" value="ribD_Cterm"/>
    <property type="match status" value="1"/>
</dbReference>
<evidence type="ECO:0000256" key="6">
    <source>
        <dbReference type="ARBA" id="ARBA00022619"/>
    </source>
</evidence>
<keyword evidence="8 15" id="KW-0378">Hydrolase</keyword>
<comment type="catalytic activity">
    <reaction evidence="13 15">
        <text>5-amino-6-(5-phospho-D-ribitylamino)uracil + NADP(+) = 5-amino-6-(5-phospho-D-ribosylamino)uracil + NADPH + H(+)</text>
        <dbReference type="Rhea" id="RHEA:17845"/>
        <dbReference type="ChEBI" id="CHEBI:15378"/>
        <dbReference type="ChEBI" id="CHEBI:57783"/>
        <dbReference type="ChEBI" id="CHEBI:58349"/>
        <dbReference type="ChEBI" id="CHEBI:58421"/>
        <dbReference type="ChEBI" id="CHEBI:58453"/>
        <dbReference type="EC" id="1.1.1.193"/>
    </reaction>
</comment>
<protein>
    <recommendedName>
        <fullName evidence="15">Riboflavin biosynthesis protein RibD</fullName>
    </recommendedName>
    <domain>
        <recommendedName>
            <fullName evidence="15">Diaminohydroxyphosphoribosylaminopyrimidine deaminase</fullName>
            <shortName evidence="15">DRAP deaminase</shortName>
            <ecNumber evidence="15">3.5.4.26</ecNumber>
        </recommendedName>
        <alternativeName>
            <fullName evidence="15">Riboflavin-specific deaminase</fullName>
        </alternativeName>
    </domain>
    <domain>
        <recommendedName>
            <fullName evidence="15">5-amino-6-(5-phosphoribosylamino)uracil reductase</fullName>
            <ecNumber evidence="15">1.1.1.193</ecNumber>
        </recommendedName>
        <alternativeName>
            <fullName evidence="15">HTP reductase</fullName>
        </alternativeName>
    </domain>
</protein>
<dbReference type="InterPro" id="IPR016192">
    <property type="entry name" value="APOBEC/CMP_deaminase_Zn-bd"/>
</dbReference>
<feature type="binding site" evidence="17">
    <location>
        <position position="225"/>
    </location>
    <ligand>
        <name>substrate</name>
    </ligand>
</feature>
<evidence type="ECO:0000256" key="8">
    <source>
        <dbReference type="ARBA" id="ARBA00022801"/>
    </source>
</evidence>
<dbReference type="Gene3D" id="3.40.430.10">
    <property type="entry name" value="Dihydrofolate Reductase, subunit A"/>
    <property type="match status" value="1"/>
</dbReference>
<reference evidence="20" key="1">
    <citation type="submission" date="2021-04" db="EMBL/GenBank/DDBJ databases">
        <title>Draft genome sequence of Xylanibacillus composti strain K13.</title>
        <authorList>
            <person name="Uke A."/>
            <person name="Chhe C."/>
            <person name="Baramee S."/>
            <person name="Kosugi A."/>
        </authorList>
    </citation>
    <scope>NUCLEOTIDE SEQUENCE</scope>
    <source>
        <strain evidence="20">K13</strain>
    </source>
</reference>
<proteinExistence type="inferred from homology"/>
<dbReference type="GO" id="GO:0009231">
    <property type="term" value="P:riboflavin biosynthetic process"/>
    <property type="evidence" value="ECO:0007669"/>
    <property type="project" value="UniProtKB-UniPathway"/>
</dbReference>
<keyword evidence="12" id="KW-0511">Multifunctional enzyme</keyword>
<evidence type="ECO:0000256" key="14">
    <source>
        <dbReference type="ARBA" id="ARBA00049886"/>
    </source>
</evidence>
<feature type="binding site" evidence="17">
    <location>
        <position position="175"/>
    </location>
    <ligand>
        <name>NADP(+)</name>
        <dbReference type="ChEBI" id="CHEBI:58349"/>
    </ligand>
</feature>
<dbReference type="GO" id="GO:0008270">
    <property type="term" value="F:zinc ion binding"/>
    <property type="evidence" value="ECO:0007669"/>
    <property type="project" value="InterPro"/>
</dbReference>
<evidence type="ECO:0000256" key="16">
    <source>
        <dbReference type="PIRSR" id="PIRSR006769-1"/>
    </source>
</evidence>
<dbReference type="PROSITE" id="PS00903">
    <property type="entry name" value="CYT_DCMP_DEAMINASES_1"/>
    <property type="match status" value="1"/>
</dbReference>
<evidence type="ECO:0000256" key="2">
    <source>
        <dbReference type="ARBA" id="ARBA00004882"/>
    </source>
</evidence>
<evidence type="ECO:0000256" key="3">
    <source>
        <dbReference type="ARBA" id="ARBA00004910"/>
    </source>
</evidence>
<comment type="catalytic activity">
    <reaction evidence="14 15">
        <text>2,5-diamino-6-hydroxy-4-(5-phosphoribosylamino)-pyrimidine + H2O + H(+) = 5-amino-6-(5-phospho-D-ribosylamino)uracil + NH4(+)</text>
        <dbReference type="Rhea" id="RHEA:21868"/>
        <dbReference type="ChEBI" id="CHEBI:15377"/>
        <dbReference type="ChEBI" id="CHEBI:15378"/>
        <dbReference type="ChEBI" id="CHEBI:28938"/>
        <dbReference type="ChEBI" id="CHEBI:58453"/>
        <dbReference type="ChEBI" id="CHEBI:58614"/>
        <dbReference type="EC" id="3.5.4.26"/>
    </reaction>
</comment>
<keyword evidence="6 15" id="KW-0686">Riboflavin biosynthesis</keyword>
<feature type="binding site" evidence="17">
    <location>
        <position position="191"/>
    </location>
    <ligand>
        <name>NADP(+)</name>
        <dbReference type="ChEBI" id="CHEBI:58349"/>
    </ligand>
</feature>
<evidence type="ECO:0000256" key="9">
    <source>
        <dbReference type="ARBA" id="ARBA00022833"/>
    </source>
</evidence>
<sequence length="385" mass="41784">MELNTNRYVPPELRVAEVPQGLGDDYYMRLALQMAEAAVGQTEINPNVGCVVVKEGRIVGLGAHLQRGMAHAEVHALNMAGEQARDATVYVTLEPCSHHGRTPPCADRLIRERVARVVVAATDPNPQVAGRGIARLREHGIAVTTGVLEHEARRLIEPFAKYMSTGRPYVTLKTASTLDGKIASATGDSKWITGESARAFVHTLRHRHHAIMAGIGTVLEDDPQLNTRLPVPGLHPVRIIVDSQLRLPPSSRVVQDRSARTVVLASDQAPAEKQAELERLGVEVLRCGEGPRVDLAKAMDALGRMEIGSILLEGGGRLNGSMLEQQLIDYIYLFFAPKLIGGNGPGSFDFSGFARMHDAIRLEQLTCTAFGTDFCISGKPIYGNL</sequence>
<dbReference type="Pfam" id="PF01872">
    <property type="entry name" value="RibD_C"/>
    <property type="match status" value="1"/>
</dbReference>
<gene>
    <name evidence="20" type="primary">ribD</name>
    <name evidence="20" type="ORF">XYCOK13_22130</name>
</gene>
<dbReference type="PANTHER" id="PTHR38011:SF7">
    <property type="entry name" value="2,5-DIAMINO-6-RIBOSYLAMINO-4(3H)-PYRIMIDINONE 5'-PHOSPHATE REDUCTASE"/>
    <property type="match status" value="1"/>
</dbReference>
<dbReference type="InterPro" id="IPR002734">
    <property type="entry name" value="RibDG_C"/>
</dbReference>